<dbReference type="InterPro" id="IPR016181">
    <property type="entry name" value="Acyl_CoA_acyltransferase"/>
</dbReference>
<keyword evidence="2" id="KW-0012">Acyltransferase</keyword>
<dbReference type="PROSITE" id="PS51186">
    <property type="entry name" value="GNAT"/>
    <property type="match status" value="1"/>
</dbReference>
<dbReference type="Proteomes" id="UP000250266">
    <property type="component" value="Unassembled WGS sequence"/>
</dbReference>
<dbReference type="PANTHER" id="PTHR43800:SF1">
    <property type="entry name" value="PEPTIDYL-LYSINE N-ACETYLTRANSFERASE YJAB"/>
    <property type="match status" value="1"/>
</dbReference>
<keyword evidence="1 4" id="KW-0808">Transferase</keyword>
<gene>
    <name evidence="4" type="ORF">K432DRAFT_382691</name>
</gene>
<dbReference type="CDD" id="cd04301">
    <property type="entry name" value="NAT_SF"/>
    <property type="match status" value="1"/>
</dbReference>
<evidence type="ECO:0000256" key="1">
    <source>
        <dbReference type="ARBA" id="ARBA00022679"/>
    </source>
</evidence>
<keyword evidence="5" id="KW-1185">Reference proteome</keyword>
<sequence length="190" mass="21628">MASISIRRTKPTDFPYLQAIEKAACEAFTTLGMKAIAEDPPPSLEELHMYHDADHAWVATSTTENLEHADIPIAYILVYVIDNVGLGAKSAFIHQVSVSPDFSRRGIGRALIGHVEQWARHNAILALDLTTFRDVPWNRPYYEKLGFKTVDEQALLRNEYVGLRRAILCEWDDKLLGRWPRVPMRKTVIN</sequence>
<evidence type="ECO:0000313" key="4">
    <source>
        <dbReference type="EMBL" id="OCK79886.1"/>
    </source>
</evidence>
<dbReference type="InterPro" id="IPR000182">
    <property type="entry name" value="GNAT_dom"/>
</dbReference>
<dbReference type="AlphaFoldDB" id="A0A8E2EA01"/>
<proteinExistence type="predicted"/>
<dbReference type="EMBL" id="KV744984">
    <property type="protein sequence ID" value="OCK79886.1"/>
    <property type="molecule type" value="Genomic_DNA"/>
</dbReference>
<dbReference type="OrthoDB" id="2744543at2759"/>
<reference evidence="4 5" key="1">
    <citation type="journal article" date="2016" name="Nat. Commun.">
        <title>Ectomycorrhizal ecology is imprinted in the genome of the dominant symbiotic fungus Cenococcum geophilum.</title>
        <authorList>
            <consortium name="DOE Joint Genome Institute"/>
            <person name="Peter M."/>
            <person name="Kohler A."/>
            <person name="Ohm R.A."/>
            <person name="Kuo A."/>
            <person name="Krutzmann J."/>
            <person name="Morin E."/>
            <person name="Arend M."/>
            <person name="Barry K.W."/>
            <person name="Binder M."/>
            <person name="Choi C."/>
            <person name="Clum A."/>
            <person name="Copeland A."/>
            <person name="Grisel N."/>
            <person name="Haridas S."/>
            <person name="Kipfer T."/>
            <person name="LaButti K."/>
            <person name="Lindquist E."/>
            <person name="Lipzen A."/>
            <person name="Maire R."/>
            <person name="Meier B."/>
            <person name="Mihaltcheva S."/>
            <person name="Molinier V."/>
            <person name="Murat C."/>
            <person name="Poggeler S."/>
            <person name="Quandt C.A."/>
            <person name="Sperisen C."/>
            <person name="Tritt A."/>
            <person name="Tisserant E."/>
            <person name="Crous P.W."/>
            <person name="Henrissat B."/>
            <person name="Nehls U."/>
            <person name="Egli S."/>
            <person name="Spatafora J.W."/>
            <person name="Grigoriev I.V."/>
            <person name="Martin F.M."/>
        </authorList>
    </citation>
    <scope>NUCLEOTIDE SEQUENCE [LARGE SCALE GENOMIC DNA]</scope>
    <source>
        <strain evidence="4 5">CBS 459.81</strain>
    </source>
</reference>
<evidence type="ECO:0000259" key="3">
    <source>
        <dbReference type="PROSITE" id="PS51186"/>
    </source>
</evidence>
<feature type="domain" description="N-acetyltransferase" evidence="3">
    <location>
        <begin position="4"/>
        <end position="189"/>
    </location>
</feature>
<organism evidence="4 5">
    <name type="scientific">Lepidopterella palustris CBS 459.81</name>
    <dbReference type="NCBI Taxonomy" id="1314670"/>
    <lineage>
        <taxon>Eukaryota</taxon>
        <taxon>Fungi</taxon>
        <taxon>Dikarya</taxon>
        <taxon>Ascomycota</taxon>
        <taxon>Pezizomycotina</taxon>
        <taxon>Dothideomycetes</taxon>
        <taxon>Pleosporomycetidae</taxon>
        <taxon>Mytilinidiales</taxon>
        <taxon>Argynnaceae</taxon>
        <taxon>Lepidopterella</taxon>
    </lineage>
</organism>
<accession>A0A8E2EA01</accession>
<protein>
    <submittedName>
        <fullName evidence="4">Acetyltransferase</fullName>
    </submittedName>
</protein>
<dbReference type="Gene3D" id="3.40.630.30">
    <property type="match status" value="1"/>
</dbReference>
<dbReference type="Pfam" id="PF00583">
    <property type="entry name" value="Acetyltransf_1"/>
    <property type="match status" value="1"/>
</dbReference>
<dbReference type="SUPFAM" id="SSF55729">
    <property type="entry name" value="Acyl-CoA N-acyltransferases (Nat)"/>
    <property type="match status" value="1"/>
</dbReference>
<evidence type="ECO:0000313" key="5">
    <source>
        <dbReference type="Proteomes" id="UP000250266"/>
    </source>
</evidence>
<evidence type="ECO:0000256" key="2">
    <source>
        <dbReference type="ARBA" id="ARBA00023315"/>
    </source>
</evidence>
<name>A0A8E2EA01_9PEZI</name>
<dbReference type="GO" id="GO:0016747">
    <property type="term" value="F:acyltransferase activity, transferring groups other than amino-acyl groups"/>
    <property type="evidence" value="ECO:0007669"/>
    <property type="project" value="InterPro"/>
</dbReference>
<dbReference type="PANTHER" id="PTHR43800">
    <property type="entry name" value="PEPTIDYL-LYSINE N-ACETYLTRANSFERASE YJAB"/>
    <property type="match status" value="1"/>
</dbReference>